<keyword evidence="8" id="KW-1185">Reference proteome</keyword>
<dbReference type="GO" id="GO:0016787">
    <property type="term" value="F:hydrolase activity"/>
    <property type="evidence" value="ECO:0007669"/>
    <property type="project" value="UniProtKB-KW"/>
</dbReference>
<evidence type="ECO:0000256" key="3">
    <source>
        <dbReference type="ARBA" id="ARBA00022801"/>
    </source>
</evidence>
<evidence type="ECO:0000313" key="8">
    <source>
        <dbReference type="Proteomes" id="UP000236327"/>
    </source>
</evidence>
<reference evidence="7 8" key="1">
    <citation type="submission" date="2016-05" db="EMBL/GenBank/DDBJ databases">
        <title>Complete genome sequence of Novosphingobium guangzhouense SA925(T).</title>
        <authorList>
            <person name="Sha S."/>
        </authorList>
    </citation>
    <scope>NUCLEOTIDE SEQUENCE [LARGE SCALE GENOMIC DNA]</scope>
    <source>
        <strain evidence="7 8">SA925</strain>
    </source>
</reference>
<gene>
    <name evidence="7" type="ORF">A8V01_26685</name>
</gene>
<dbReference type="AlphaFoldDB" id="A0A2K2FU70"/>
<proteinExistence type="inferred from homology"/>
<dbReference type="PANTHER" id="PTHR42693:SF43">
    <property type="entry name" value="BLL2667 PROTEIN"/>
    <property type="match status" value="1"/>
</dbReference>
<dbReference type="PANTHER" id="PTHR42693">
    <property type="entry name" value="ARYLSULFATASE FAMILY MEMBER"/>
    <property type="match status" value="1"/>
</dbReference>
<dbReference type="InterPro" id="IPR024607">
    <property type="entry name" value="Sulfatase_CS"/>
</dbReference>
<evidence type="ECO:0000256" key="5">
    <source>
        <dbReference type="SAM" id="MobiDB-lite"/>
    </source>
</evidence>
<feature type="region of interest" description="Disordered" evidence="5">
    <location>
        <begin position="1"/>
        <end position="22"/>
    </location>
</feature>
<dbReference type="Gene3D" id="3.40.720.10">
    <property type="entry name" value="Alkaline Phosphatase, subunit A"/>
    <property type="match status" value="1"/>
</dbReference>
<dbReference type="InterPro" id="IPR050738">
    <property type="entry name" value="Sulfatase"/>
</dbReference>
<keyword evidence="4" id="KW-0106">Calcium</keyword>
<protein>
    <submittedName>
        <fullName evidence="7">Arylsulfatase</fullName>
    </submittedName>
</protein>
<sequence length="782" mass="86610">MSDIDRSRLPLPRPPFAGKIGKTYTESTSAWPELPKPPEGAPNVLLILLDDVGFGQAGTFGGPVPMPTLDKLAAEGLRYTRFHTTAICGPSRAALITGRNHHNCGTGFLSEWATGFPAYNNMIPQTTASLGRILRDNGYATSWFGKNHNTPDWESSVAGPFDRWPTGMGFDYFYGFISGETHQYYPVLFENNSAVEPDRSPEEGYHFQNDITERAMNWIRYSKSVAPDKPFFCYFAPGAAHAPHHAPREWRDKFKGQFDHGWEKVREETYRRQLAAGIIPEGTELTPKPEWVQDWEGLSAEEKKLFARFMENFAGYLAYTDYECGRLVDAVRELPDGDNTIVIYIVGDNGASSEGGPQGTANEVMSLSGYPVSIEKTMEIYDDIGGPNTEPHYPLGWAWCGNAPFQWVKQVASHFGGSRNPMVVSWPREIADKGGIRPQFTHLIDIAPTILAAAGIPAPTHVDGIEQKPMDGVPIQATFQSADAAAVRERQYFEVLSNRAIYDKGWIACAQHTLPWRQDLAPGNWDQDDWELYNIDEDFSEAKNLATAHPEKLEELKRIFDEECEKYGVYPLDDRGAARIAEPKPTPGGTDPDRTEFTYYPGAYRLPETAAPNTKNRSHTIKVEIDNDGKAEGVLVAAGGASAGFSLYVKDGKPTYHYNWFDTERLDCVSSKPLPKGKSTFEVVFAYDGGGLAKGGDVILLLDGEEVAKGRVNQTVPARFGPDTFGVGGDSGSPVANTYKPPFTFTGGRIIRVDIKLAPKDLSVSEEEELQERYLAFAQHIE</sequence>
<evidence type="ECO:0000259" key="6">
    <source>
        <dbReference type="Pfam" id="PF00884"/>
    </source>
</evidence>
<evidence type="ECO:0000256" key="4">
    <source>
        <dbReference type="ARBA" id="ARBA00022837"/>
    </source>
</evidence>
<dbReference type="RefSeq" id="WP_245892807.1">
    <property type="nucleotide sequence ID" value="NZ_LYMM01000081.1"/>
</dbReference>
<feature type="domain" description="Sulfatase N-terminal" evidence="6">
    <location>
        <begin position="42"/>
        <end position="456"/>
    </location>
</feature>
<evidence type="ECO:0000256" key="2">
    <source>
        <dbReference type="ARBA" id="ARBA00022723"/>
    </source>
</evidence>
<evidence type="ECO:0000256" key="1">
    <source>
        <dbReference type="ARBA" id="ARBA00008779"/>
    </source>
</evidence>
<keyword evidence="2" id="KW-0479">Metal-binding</keyword>
<evidence type="ECO:0000313" key="7">
    <source>
        <dbReference type="EMBL" id="PNU02310.1"/>
    </source>
</evidence>
<dbReference type="PROSITE" id="PS00523">
    <property type="entry name" value="SULFATASE_1"/>
    <property type="match status" value="1"/>
</dbReference>
<dbReference type="CDD" id="cd16025">
    <property type="entry name" value="PAS_like"/>
    <property type="match status" value="1"/>
</dbReference>
<dbReference type="Gene3D" id="3.30.1120.10">
    <property type="match status" value="1"/>
</dbReference>
<dbReference type="InterPro" id="IPR000917">
    <property type="entry name" value="Sulfatase_N"/>
</dbReference>
<dbReference type="InterPro" id="IPR017850">
    <property type="entry name" value="Alkaline_phosphatase_core_sf"/>
</dbReference>
<keyword evidence="3" id="KW-0378">Hydrolase</keyword>
<dbReference type="GO" id="GO:0046872">
    <property type="term" value="F:metal ion binding"/>
    <property type="evidence" value="ECO:0007669"/>
    <property type="project" value="UniProtKB-KW"/>
</dbReference>
<accession>A0A2K2FU70</accession>
<comment type="similarity">
    <text evidence="1">Belongs to the sulfatase family.</text>
</comment>
<comment type="caution">
    <text evidence="7">The sequence shown here is derived from an EMBL/GenBank/DDBJ whole genome shotgun (WGS) entry which is preliminary data.</text>
</comment>
<name>A0A2K2FU70_9SPHN</name>
<organism evidence="7 8">
    <name type="scientific">Novosphingobium guangzhouense</name>
    <dbReference type="NCBI Taxonomy" id="1850347"/>
    <lineage>
        <taxon>Bacteria</taxon>
        <taxon>Pseudomonadati</taxon>
        <taxon>Pseudomonadota</taxon>
        <taxon>Alphaproteobacteria</taxon>
        <taxon>Sphingomonadales</taxon>
        <taxon>Sphingomonadaceae</taxon>
        <taxon>Novosphingobium</taxon>
    </lineage>
</organism>
<dbReference type="EMBL" id="LYMM01000081">
    <property type="protein sequence ID" value="PNU02310.1"/>
    <property type="molecule type" value="Genomic_DNA"/>
</dbReference>
<dbReference type="Pfam" id="PF00884">
    <property type="entry name" value="Sulfatase"/>
    <property type="match status" value="1"/>
</dbReference>
<dbReference type="Proteomes" id="UP000236327">
    <property type="component" value="Unassembled WGS sequence"/>
</dbReference>
<dbReference type="SUPFAM" id="SSF53649">
    <property type="entry name" value="Alkaline phosphatase-like"/>
    <property type="match status" value="1"/>
</dbReference>